<reference evidence="3 4" key="1">
    <citation type="submission" date="2021-06" db="EMBL/GenBank/DDBJ databases">
        <title>Caerostris darwini draft genome.</title>
        <authorList>
            <person name="Kono N."/>
            <person name="Arakawa K."/>
        </authorList>
    </citation>
    <scope>NUCLEOTIDE SEQUENCE [LARGE SCALE GENOMIC DNA]</scope>
</reference>
<keyword evidence="3" id="KW-0675">Receptor</keyword>
<evidence type="ECO:0000256" key="1">
    <source>
        <dbReference type="SAM" id="SignalP"/>
    </source>
</evidence>
<evidence type="ECO:0000313" key="4">
    <source>
        <dbReference type="Proteomes" id="UP001054837"/>
    </source>
</evidence>
<dbReference type="InterPro" id="IPR006201">
    <property type="entry name" value="Neur_channel"/>
</dbReference>
<keyword evidence="1" id="KW-0732">Signal</keyword>
<dbReference type="AlphaFoldDB" id="A0AAV4RPQ3"/>
<comment type="caution">
    <text evidence="3">The sequence shown here is derived from an EMBL/GenBank/DDBJ whole genome shotgun (WGS) entry which is preliminary data.</text>
</comment>
<evidence type="ECO:0000259" key="2">
    <source>
        <dbReference type="Pfam" id="PF02931"/>
    </source>
</evidence>
<protein>
    <submittedName>
        <fullName evidence="3">Neuronal acetylcholine receptor subunit alpha-7</fullName>
    </submittedName>
</protein>
<feature type="signal peptide" evidence="1">
    <location>
        <begin position="1"/>
        <end position="18"/>
    </location>
</feature>
<dbReference type="SUPFAM" id="SSF63712">
    <property type="entry name" value="Nicotinic receptor ligand binding domain-like"/>
    <property type="match status" value="1"/>
</dbReference>
<feature type="domain" description="Neurotransmitter-gated ion-channel ligand-binding" evidence="2">
    <location>
        <begin position="31"/>
        <end position="117"/>
    </location>
</feature>
<gene>
    <name evidence="3" type="primary">CHRNA7_3</name>
    <name evidence="3" type="ORF">CDAR_455981</name>
</gene>
<dbReference type="Gene3D" id="2.70.170.10">
    <property type="entry name" value="Neurotransmitter-gated ion-channel ligand-binding domain"/>
    <property type="match status" value="1"/>
</dbReference>
<dbReference type="GO" id="GO:0005230">
    <property type="term" value="F:extracellular ligand-gated monoatomic ion channel activity"/>
    <property type="evidence" value="ECO:0007669"/>
    <property type="project" value="InterPro"/>
</dbReference>
<dbReference type="InterPro" id="IPR036734">
    <property type="entry name" value="Neur_chan_lig-bd_sf"/>
</dbReference>
<feature type="chain" id="PRO_5043921224" evidence="1">
    <location>
        <begin position="19"/>
        <end position="119"/>
    </location>
</feature>
<accession>A0AAV4RPQ3</accession>
<name>A0AAV4RPQ3_9ARAC</name>
<dbReference type="GO" id="GO:0004888">
    <property type="term" value="F:transmembrane signaling receptor activity"/>
    <property type="evidence" value="ECO:0007669"/>
    <property type="project" value="InterPro"/>
</dbReference>
<dbReference type="GO" id="GO:0016020">
    <property type="term" value="C:membrane"/>
    <property type="evidence" value="ECO:0007669"/>
    <property type="project" value="InterPro"/>
</dbReference>
<dbReference type="Pfam" id="PF02931">
    <property type="entry name" value="Neur_chan_LBD"/>
    <property type="match status" value="1"/>
</dbReference>
<proteinExistence type="predicted"/>
<dbReference type="PANTHER" id="PTHR18945">
    <property type="entry name" value="NEUROTRANSMITTER GATED ION CHANNEL"/>
    <property type="match status" value="1"/>
</dbReference>
<dbReference type="EMBL" id="BPLQ01006551">
    <property type="protein sequence ID" value="GIY23440.1"/>
    <property type="molecule type" value="Genomic_DNA"/>
</dbReference>
<sequence length="119" mass="13923">MSFLIVLLTCFIASPSFAEVLARKPFTDRDLREFLFKDYDKLVRPVAQPNDSVNVTFDLVPISIRDLDTKNQVLIMDALMMVSWKDFYLKWNPEEFNHIGQLCLPHQEIWKPDLAIYTA</sequence>
<keyword evidence="4" id="KW-1185">Reference proteome</keyword>
<evidence type="ECO:0000313" key="3">
    <source>
        <dbReference type="EMBL" id="GIY23440.1"/>
    </source>
</evidence>
<organism evidence="3 4">
    <name type="scientific">Caerostris darwini</name>
    <dbReference type="NCBI Taxonomy" id="1538125"/>
    <lineage>
        <taxon>Eukaryota</taxon>
        <taxon>Metazoa</taxon>
        <taxon>Ecdysozoa</taxon>
        <taxon>Arthropoda</taxon>
        <taxon>Chelicerata</taxon>
        <taxon>Arachnida</taxon>
        <taxon>Araneae</taxon>
        <taxon>Araneomorphae</taxon>
        <taxon>Entelegynae</taxon>
        <taxon>Araneoidea</taxon>
        <taxon>Araneidae</taxon>
        <taxon>Caerostris</taxon>
    </lineage>
</organism>
<dbReference type="Proteomes" id="UP001054837">
    <property type="component" value="Unassembled WGS sequence"/>
</dbReference>
<dbReference type="InterPro" id="IPR006202">
    <property type="entry name" value="Neur_chan_lig-bd"/>
</dbReference>